<reference evidence="5" key="1">
    <citation type="journal article" date="2019" name="Int. J. Syst. Evol. Microbiol.">
        <title>The Global Catalogue of Microorganisms (GCM) 10K type strain sequencing project: providing services to taxonomists for standard genome sequencing and annotation.</title>
        <authorList>
            <consortium name="The Broad Institute Genomics Platform"/>
            <consortium name="The Broad Institute Genome Sequencing Center for Infectious Disease"/>
            <person name="Wu L."/>
            <person name="Ma J."/>
        </authorList>
    </citation>
    <scope>NUCLEOTIDE SEQUENCE [LARGE SCALE GENOMIC DNA]</scope>
    <source>
        <strain evidence="5">CGMCC 4.7289</strain>
    </source>
</reference>
<feature type="region of interest" description="Disordered" evidence="1">
    <location>
        <begin position="408"/>
        <end position="450"/>
    </location>
</feature>
<dbReference type="RefSeq" id="WP_253763409.1">
    <property type="nucleotide sequence ID" value="NZ_JAMZDZ010000001.1"/>
</dbReference>
<feature type="transmembrane region" description="Helical" evidence="2">
    <location>
        <begin position="304"/>
        <end position="325"/>
    </location>
</feature>
<feature type="transmembrane region" description="Helical" evidence="2">
    <location>
        <begin position="201"/>
        <end position="222"/>
    </location>
</feature>
<feature type="transmembrane region" description="Helical" evidence="2">
    <location>
        <begin position="332"/>
        <end position="352"/>
    </location>
</feature>
<proteinExistence type="predicted"/>
<gene>
    <name evidence="4" type="ORF">ACFOZ4_14695</name>
</gene>
<evidence type="ECO:0000256" key="2">
    <source>
        <dbReference type="SAM" id="Phobius"/>
    </source>
</evidence>
<evidence type="ECO:0000256" key="1">
    <source>
        <dbReference type="SAM" id="MobiDB-lite"/>
    </source>
</evidence>
<dbReference type="Pfam" id="PF07786">
    <property type="entry name" value="HGSNAT_cat"/>
    <property type="match status" value="1"/>
</dbReference>
<feature type="region of interest" description="Disordered" evidence="1">
    <location>
        <begin position="1"/>
        <end position="24"/>
    </location>
</feature>
<feature type="transmembrane region" description="Helical" evidence="2">
    <location>
        <begin position="66"/>
        <end position="85"/>
    </location>
</feature>
<keyword evidence="2" id="KW-0472">Membrane</keyword>
<accession>A0ABV8LNC2</accession>
<keyword evidence="5" id="KW-1185">Reference proteome</keyword>
<name>A0ABV8LNC2_9ACTN</name>
<dbReference type="InterPro" id="IPR012429">
    <property type="entry name" value="HGSNAT_cat"/>
</dbReference>
<evidence type="ECO:0000259" key="3">
    <source>
        <dbReference type="Pfam" id="PF07786"/>
    </source>
</evidence>
<feature type="domain" description="Heparan-alpha-glucosaminide N-acetyltransferase catalytic" evidence="3">
    <location>
        <begin position="29"/>
        <end position="244"/>
    </location>
</feature>
<dbReference type="Proteomes" id="UP001595816">
    <property type="component" value="Unassembled WGS sequence"/>
</dbReference>
<organism evidence="4 5">
    <name type="scientific">Hamadaea flava</name>
    <dbReference type="NCBI Taxonomy" id="1742688"/>
    <lineage>
        <taxon>Bacteria</taxon>
        <taxon>Bacillati</taxon>
        <taxon>Actinomycetota</taxon>
        <taxon>Actinomycetes</taxon>
        <taxon>Micromonosporales</taxon>
        <taxon>Micromonosporaceae</taxon>
        <taxon>Hamadaea</taxon>
    </lineage>
</organism>
<feature type="transmembrane region" description="Helical" evidence="2">
    <location>
        <begin position="229"/>
        <end position="249"/>
    </location>
</feature>
<keyword evidence="2" id="KW-0812">Transmembrane</keyword>
<dbReference type="EMBL" id="JBHSAY010000008">
    <property type="protein sequence ID" value="MFC4131855.1"/>
    <property type="molecule type" value="Genomic_DNA"/>
</dbReference>
<protein>
    <submittedName>
        <fullName evidence="4">Heparan-alpha-glucosaminide N-acetyltransferase domain-containing protein</fullName>
    </submittedName>
</protein>
<comment type="caution">
    <text evidence="4">The sequence shown here is derived from an EMBL/GenBank/DDBJ whole genome shotgun (WGS) entry which is preliminary data.</text>
</comment>
<evidence type="ECO:0000313" key="4">
    <source>
        <dbReference type="EMBL" id="MFC4131855.1"/>
    </source>
</evidence>
<keyword evidence="2" id="KW-1133">Transmembrane helix</keyword>
<evidence type="ECO:0000313" key="5">
    <source>
        <dbReference type="Proteomes" id="UP001595816"/>
    </source>
</evidence>
<sequence>MTDQALKPRAGEAAAPPPTAPITTGDRRRILAVDATRGAALLGMIAVHSLNDTDALGQPTWSTTIFSGRAAAAFAVLTGVTIAFLTGRRRVRASAALPTMTALLIRALAIAAIGFALGYTNAATATVILPYYAVMLLLTIPLVFLPTWLVAFTGIAVTGGMPVLTHLWLPRLTGPTQPNLTFGWLFTHPLESLTQLSITGMYPALTWMAYLCAGIVIGRLNLARLRTAIALLATGTVFAVAAAVTASRLSQLALEHIWPAQYASTLDEYETLDMLNLGGDGTAPTSTWWWLAIDSPHTGTPLDLLGTTGTAVALLGIMLLVARIARPTALRWLVAAVQTPLGAAGSITLTLYTLHTVFMSSSYDTYTPTTGFLVQLGGVLFLGLCVRATIGKGPLEALVTALTRAGRRWATPPSRRPPRAQPHRTSANAPVAGQPGGEPATIPVSSEASR</sequence>
<feature type="transmembrane region" description="Helical" evidence="2">
    <location>
        <begin position="372"/>
        <end position="390"/>
    </location>
</feature>